<name>A0AAW2P884_9LAMI</name>
<evidence type="ECO:0000256" key="4">
    <source>
        <dbReference type="ARBA" id="ARBA00022840"/>
    </source>
</evidence>
<dbReference type="GO" id="GO:0016787">
    <property type="term" value="F:hydrolase activity"/>
    <property type="evidence" value="ECO:0007669"/>
    <property type="project" value="UniProtKB-KW"/>
</dbReference>
<feature type="region of interest" description="Disordered" evidence="6">
    <location>
        <begin position="1"/>
        <end position="23"/>
    </location>
</feature>
<feature type="region of interest" description="Disordered" evidence="6">
    <location>
        <begin position="274"/>
        <end position="396"/>
    </location>
</feature>
<feature type="compositionally biased region" description="Polar residues" evidence="6">
    <location>
        <begin position="1187"/>
        <end position="1200"/>
    </location>
</feature>
<gene>
    <name evidence="9" type="ORF">Scaly_1615200</name>
</gene>
<dbReference type="FunFam" id="3.40.50.300:FF:000326">
    <property type="entry name" value="P-loop containing nucleoside triphosphate hydrolase"/>
    <property type="match status" value="1"/>
</dbReference>
<feature type="region of interest" description="Disordered" evidence="6">
    <location>
        <begin position="1187"/>
        <end position="1231"/>
    </location>
</feature>
<dbReference type="InterPro" id="IPR047187">
    <property type="entry name" value="SF1_C_Upf1"/>
</dbReference>
<sequence length="1333" mass="148528">MGSKGRLLFDLNEPPAENEDDNDAGVCFQPQRAIPSSSTATASLFVASAGPQGIVNNHAFSHASAVSGFQPFVRSKVIQGSDSSAEKRSSSDMLPTFASSPLLSNGQDIKTAINLQPGGPVDAQTIEKEEGEWSDAEGSVDAYRRSVIHEDSSGKNDTQVLEKGMVEMMGTNVSAGGVENISLNPGDVKNENDVPVFGLSPETNDKKGDTSTNGQEDAAPVQKQREVRGAEANHALKCANNLGKRPKLDQQKEAMLGKKRSRQTMLINIEDVKQAAERGDKQTQPLVRDAKQADVSTNEGNNFVESNECKSESNGDSSSGHFGPPRRLNSSTDVSSEGQAAPVPRQSSWKPPPDTRQLKNSQFSGRKQAISQSFTDPKLASKKLPTKKPTFTSNQYQDTSVERLLREVTNEKFWHHPEVEELQRVPGRFDSVEEYVRGRHKSIERRERGWFDVILIPPHEYKWTFKEGDVAVLSSPRPGAVNIRRNSSSVLEDEEKPEVSGRVAGTVRRHLPIDTREHTGAILHFYVGDLYDSSSKINDDHILRKLHPGGVWYLTVLGSLATTQREYVALHAFRRLNLQMQNAILQPSPDQFPKYEEQPPAMPDCFTPNFVEYLHRTFNGPQLAAIQWAAMHTAAGKTHTVWGMLNVIHLVQYQHYYTALLKKLAPESYKQVNENNSDNVAVGSIDEVLQSMDQNLFRTLPKLCPKPRMLVCAPSNAATDELLARVLDRGFIDGEMKVYRPDVARVGVDSQTRAAQAVSVERRTEQLLMKSRDEVHGWMHNLRIRENQLSQQIACLQRELNVAAATGRAQGSVGVDPDVLMARDQNRDTLLQNLAAVVENRDKILVEMSRLLILEGRFRAGSNFNLEEARANLEASFANEAEIVFTTVSSSGRKLFSRLTHGFDMVVIDEAAQASEVAVLPPLSLGAARCVLVGDPQQLPATVISKAAGTLLYSRSLFERFQQAGCPTMLLSVQYRMHPQIRDFPSRYFYQGRLTDSESVVNLPDEVYYKDPLLRPYIFFDITHGRESHRGGSVSYQNTQEAQFCVRLYEHLQKTLKSLGVGKVSVGIITPYKLQLKCLQREFKDVLNSDEGKDIYINTVDAFQGQERDVIIMSCVRASGHGVGFVADIRRMNVALTRARRALWVMGNANALVQSEDWAALIADSKTRNCYLDMDSLPKDFIPESSTYGTLSSKISSTRGLRSGPRYRSHDSHVESRSGTPSEEDEKSNISSIPRNGSYRILRQGAENWMILINLVTDLEMPGNMAFKRSKMLLVFWESETCNSWLELFKHHPMLLDIIVGNDEGFSSVLESCKYTRKKSCLSKVANCSKKFG</sequence>
<feature type="compositionally biased region" description="Polar residues" evidence="6">
    <location>
        <begin position="328"/>
        <end position="338"/>
    </location>
</feature>
<keyword evidence="5" id="KW-0175">Coiled coil</keyword>
<comment type="caution">
    <text evidence="9">The sequence shown here is derived from an EMBL/GenBank/DDBJ whole genome shotgun (WGS) entry which is preliminary data.</text>
</comment>
<dbReference type="CDD" id="cd18042">
    <property type="entry name" value="DEXXQc_SETX"/>
    <property type="match status" value="1"/>
</dbReference>
<feature type="compositionally biased region" description="Basic and acidic residues" evidence="6">
    <location>
        <begin position="246"/>
        <end position="256"/>
    </location>
</feature>
<evidence type="ECO:0000256" key="5">
    <source>
        <dbReference type="SAM" id="Coils"/>
    </source>
</evidence>
<protein>
    <submittedName>
        <fullName evidence="9">ATP-dependent helicase C29A10.10c</fullName>
    </submittedName>
</protein>
<keyword evidence="1" id="KW-0547">Nucleotide-binding</keyword>
<dbReference type="GO" id="GO:0005524">
    <property type="term" value="F:ATP binding"/>
    <property type="evidence" value="ECO:0007669"/>
    <property type="project" value="UniProtKB-KW"/>
</dbReference>
<feature type="domain" description="DNA2/NAM7 helicase helicase" evidence="7">
    <location>
        <begin position="635"/>
        <end position="946"/>
    </location>
</feature>
<dbReference type="PANTHER" id="PTHR10887:SF525">
    <property type="entry name" value="P-LOOP CONTAINING NUCLEOSIDE TRIPHOSPHATE HYDROLASES SUPERFAMILY PROTEIN"/>
    <property type="match status" value="1"/>
</dbReference>
<proteinExistence type="predicted"/>
<dbReference type="SUPFAM" id="SSF52540">
    <property type="entry name" value="P-loop containing nucleoside triphosphate hydrolases"/>
    <property type="match status" value="1"/>
</dbReference>
<feature type="region of interest" description="Disordered" evidence="6">
    <location>
        <begin position="183"/>
        <end position="262"/>
    </location>
</feature>
<dbReference type="CDD" id="cd18808">
    <property type="entry name" value="SF1_C_Upf1"/>
    <property type="match status" value="1"/>
</dbReference>
<evidence type="ECO:0000256" key="1">
    <source>
        <dbReference type="ARBA" id="ARBA00022741"/>
    </source>
</evidence>
<evidence type="ECO:0000259" key="8">
    <source>
        <dbReference type="Pfam" id="PF13087"/>
    </source>
</evidence>
<dbReference type="Gene3D" id="3.40.50.300">
    <property type="entry name" value="P-loop containing nucleotide triphosphate hydrolases"/>
    <property type="match status" value="2"/>
</dbReference>
<feature type="region of interest" description="Disordered" evidence="6">
    <location>
        <begin position="80"/>
        <end position="101"/>
    </location>
</feature>
<dbReference type="InterPro" id="IPR041677">
    <property type="entry name" value="DNA2/NAM7_AAA_11"/>
</dbReference>
<keyword evidence="3 9" id="KW-0347">Helicase</keyword>
<keyword evidence="2" id="KW-0378">Hydrolase</keyword>
<feature type="coiled-coil region" evidence="5">
    <location>
        <begin position="779"/>
        <end position="806"/>
    </location>
</feature>
<dbReference type="InterPro" id="IPR045055">
    <property type="entry name" value="DNA2/NAM7-like"/>
</dbReference>
<feature type="domain" description="DNA2/NAM7 helicase-like C-terminal" evidence="8">
    <location>
        <begin position="953"/>
        <end position="1149"/>
    </location>
</feature>
<feature type="compositionally biased region" description="Polar residues" evidence="6">
    <location>
        <begin position="294"/>
        <end position="305"/>
    </location>
</feature>
<evidence type="ECO:0000256" key="6">
    <source>
        <dbReference type="SAM" id="MobiDB-lite"/>
    </source>
</evidence>
<dbReference type="Pfam" id="PF13087">
    <property type="entry name" value="AAA_12"/>
    <property type="match status" value="1"/>
</dbReference>
<dbReference type="InterPro" id="IPR041679">
    <property type="entry name" value="DNA2/NAM7-like_C"/>
</dbReference>
<dbReference type="GO" id="GO:0005694">
    <property type="term" value="C:chromosome"/>
    <property type="evidence" value="ECO:0007669"/>
    <property type="project" value="UniProtKB-ARBA"/>
</dbReference>
<organism evidence="9">
    <name type="scientific">Sesamum calycinum</name>
    <dbReference type="NCBI Taxonomy" id="2727403"/>
    <lineage>
        <taxon>Eukaryota</taxon>
        <taxon>Viridiplantae</taxon>
        <taxon>Streptophyta</taxon>
        <taxon>Embryophyta</taxon>
        <taxon>Tracheophyta</taxon>
        <taxon>Spermatophyta</taxon>
        <taxon>Magnoliopsida</taxon>
        <taxon>eudicotyledons</taxon>
        <taxon>Gunneridae</taxon>
        <taxon>Pentapetalae</taxon>
        <taxon>asterids</taxon>
        <taxon>lamiids</taxon>
        <taxon>Lamiales</taxon>
        <taxon>Pedaliaceae</taxon>
        <taxon>Sesamum</taxon>
    </lineage>
</organism>
<feature type="compositionally biased region" description="Polar residues" evidence="6">
    <location>
        <begin position="358"/>
        <end position="375"/>
    </location>
</feature>
<keyword evidence="4" id="KW-0067">ATP-binding</keyword>
<dbReference type="GO" id="GO:0004386">
    <property type="term" value="F:helicase activity"/>
    <property type="evidence" value="ECO:0007669"/>
    <property type="project" value="UniProtKB-KW"/>
</dbReference>
<dbReference type="InterPro" id="IPR027417">
    <property type="entry name" value="P-loop_NTPase"/>
</dbReference>
<evidence type="ECO:0000256" key="3">
    <source>
        <dbReference type="ARBA" id="ARBA00022806"/>
    </source>
</evidence>
<reference evidence="9" key="2">
    <citation type="journal article" date="2024" name="Plant">
        <title>Genomic evolution and insights into agronomic trait innovations of Sesamum species.</title>
        <authorList>
            <person name="Miao H."/>
            <person name="Wang L."/>
            <person name="Qu L."/>
            <person name="Liu H."/>
            <person name="Sun Y."/>
            <person name="Le M."/>
            <person name="Wang Q."/>
            <person name="Wei S."/>
            <person name="Zheng Y."/>
            <person name="Lin W."/>
            <person name="Duan Y."/>
            <person name="Cao H."/>
            <person name="Xiong S."/>
            <person name="Wang X."/>
            <person name="Wei L."/>
            <person name="Li C."/>
            <person name="Ma Q."/>
            <person name="Ju M."/>
            <person name="Zhao R."/>
            <person name="Li G."/>
            <person name="Mu C."/>
            <person name="Tian Q."/>
            <person name="Mei H."/>
            <person name="Zhang T."/>
            <person name="Gao T."/>
            <person name="Zhang H."/>
        </authorList>
    </citation>
    <scope>NUCLEOTIDE SEQUENCE</scope>
    <source>
        <strain evidence="9">KEN8</strain>
    </source>
</reference>
<reference evidence="9" key="1">
    <citation type="submission" date="2020-06" db="EMBL/GenBank/DDBJ databases">
        <authorList>
            <person name="Li T."/>
            <person name="Hu X."/>
            <person name="Zhang T."/>
            <person name="Song X."/>
            <person name="Zhang H."/>
            <person name="Dai N."/>
            <person name="Sheng W."/>
            <person name="Hou X."/>
            <person name="Wei L."/>
        </authorList>
    </citation>
    <scope>NUCLEOTIDE SEQUENCE</scope>
    <source>
        <strain evidence="9">KEN8</strain>
        <tissue evidence="9">Leaf</tissue>
    </source>
</reference>
<evidence type="ECO:0000256" key="2">
    <source>
        <dbReference type="ARBA" id="ARBA00022801"/>
    </source>
</evidence>
<dbReference type="Pfam" id="PF13086">
    <property type="entry name" value="AAA_11"/>
    <property type="match status" value="1"/>
</dbReference>
<evidence type="ECO:0000259" key="7">
    <source>
        <dbReference type="Pfam" id="PF13086"/>
    </source>
</evidence>
<dbReference type="EMBL" id="JACGWM010000009">
    <property type="protein sequence ID" value="KAL0352265.1"/>
    <property type="molecule type" value="Genomic_DNA"/>
</dbReference>
<accession>A0AAW2P884</accession>
<dbReference type="PANTHER" id="PTHR10887">
    <property type="entry name" value="DNA2/NAM7 HELICASE FAMILY"/>
    <property type="match status" value="1"/>
</dbReference>
<evidence type="ECO:0000313" key="9">
    <source>
        <dbReference type="EMBL" id="KAL0352265.1"/>
    </source>
</evidence>